<name>A0A8J3Q8T3_9ACTN</name>
<dbReference type="Proteomes" id="UP000612899">
    <property type="component" value="Unassembled WGS sequence"/>
</dbReference>
<keyword evidence="2" id="KW-1185">Reference proteome</keyword>
<protein>
    <submittedName>
        <fullName evidence="1">Uncharacterized protein</fullName>
    </submittedName>
</protein>
<sequence length="70" mass="7849">MNRHWTRPAGWAKIGVGRSLDAMEPNPTAQAEKSERCVGTKHVWQAGQAQLRYDAHAGVVCVRRVDHLSR</sequence>
<evidence type="ECO:0000313" key="2">
    <source>
        <dbReference type="Proteomes" id="UP000612899"/>
    </source>
</evidence>
<accession>A0A8J3Q8T3</accession>
<dbReference type="EMBL" id="BONY01000018">
    <property type="protein sequence ID" value="GIH05318.1"/>
    <property type="molecule type" value="Genomic_DNA"/>
</dbReference>
<dbReference type="RefSeq" id="WP_203909175.1">
    <property type="nucleotide sequence ID" value="NZ_BONY01000018.1"/>
</dbReference>
<organism evidence="1 2">
    <name type="scientific">Rhizocola hellebori</name>
    <dbReference type="NCBI Taxonomy" id="1392758"/>
    <lineage>
        <taxon>Bacteria</taxon>
        <taxon>Bacillati</taxon>
        <taxon>Actinomycetota</taxon>
        <taxon>Actinomycetes</taxon>
        <taxon>Micromonosporales</taxon>
        <taxon>Micromonosporaceae</taxon>
        <taxon>Rhizocola</taxon>
    </lineage>
</organism>
<evidence type="ECO:0000313" key="1">
    <source>
        <dbReference type="EMBL" id="GIH05318.1"/>
    </source>
</evidence>
<comment type="caution">
    <text evidence="1">The sequence shown here is derived from an EMBL/GenBank/DDBJ whole genome shotgun (WGS) entry which is preliminary data.</text>
</comment>
<proteinExistence type="predicted"/>
<dbReference type="AlphaFoldDB" id="A0A8J3Q8T3"/>
<gene>
    <name evidence="1" type="ORF">Rhe02_33850</name>
</gene>
<reference evidence="1" key="1">
    <citation type="submission" date="2021-01" db="EMBL/GenBank/DDBJ databases">
        <title>Whole genome shotgun sequence of Rhizocola hellebori NBRC 109834.</title>
        <authorList>
            <person name="Komaki H."/>
            <person name="Tamura T."/>
        </authorList>
    </citation>
    <scope>NUCLEOTIDE SEQUENCE</scope>
    <source>
        <strain evidence="1">NBRC 109834</strain>
    </source>
</reference>